<gene>
    <name evidence="2" type="ORF">C1S78_003805</name>
    <name evidence="3" type="ORF">C1S78_03815</name>
</gene>
<dbReference type="GeneID" id="76724012"/>
<accession>A0A8H2J980</accession>
<dbReference type="Proteomes" id="UP000309231">
    <property type="component" value="Chromosome"/>
</dbReference>
<dbReference type="EMBL" id="POTL01000001">
    <property type="protein sequence ID" value="TLH51593.1"/>
    <property type="molecule type" value="Genomic_DNA"/>
</dbReference>
<evidence type="ECO:0000313" key="2">
    <source>
        <dbReference type="EMBL" id="QPG70153.1"/>
    </source>
</evidence>
<dbReference type="AlphaFoldDB" id="A0A8H2J980"/>
<evidence type="ECO:0000313" key="4">
    <source>
        <dbReference type="Proteomes" id="UP000309231"/>
    </source>
</evidence>
<proteinExistence type="predicted"/>
<sequence>MTDAASEDPVGAAAESLLKLTASRPELAEMLSTIIKAIADEATRSPRFANALTAPLYPRSSGPPPAKRSARRRPGVIDPFAVYNDIGEEGLRRRLFKLDLEELRDLIAEHGMDHDRLAMKWKDPKRVIDRIVEKVAARSAKGSAFRSTSE</sequence>
<keyword evidence="4" id="KW-1185">Reference proteome</keyword>
<evidence type="ECO:0000256" key="1">
    <source>
        <dbReference type="SAM" id="MobiDB-lite"/>
    </source>
</evidence>
<name>A0A8H2J980_MYCMU</name>
<dbReference type="KEGG" id="mmuc:C1S78_003805"/>
<reference evidence="3" key="1">
    <citation type="submission" date="2018-01" db="EMBL/GenBank/DDBJ databases">
        <title>Comparative genomics of Mycobacterium mucogenicum and Mycobacterium neoaurum clade members emphasizing tRNA and non-coding RNA.</title>
        <authorList>
            <person name="Behra P.R.K."/>
            <person name="Pettersson B.M.F."/>
            <person name="Das S."/>
            <person name="Dasgupta S."/>
            <person name="Kirsebom L.A."/>
        </authorList>
    </citation>
    <scope>NUCLEOTIDE SEQUENCE</scope>
    <source>
        <strain evidence="3">DSM 44124</strain>
    </source>
</reference>
<reference evidence="2 4" key="3">
    <citation type="journal article" date="2019" name="Sci. Rep.">
        <title>Insight into the biology of Mycobacterium mucogenicum and Mycobacterium neoaurum clade members.</title>
        <authorList>
            <person name="Behra P.R.K."/>
            <person name="Pettersson B.M.F."/>
            <person name="Ramesh M."/>
            <person name="Dasgupta S."/>
            <person name="Kirsebom L.A."/>
        </authorList>
    </citation>
    <scope>NUCLEOTIDE SEQUENCE [LARGE SCALE GENOMIC DNA]</scope>
    <source>
        <strain evidence="2 4">DSM 44124</strain>
    </source>
</reference>
<reference evidence="2 4" key="2">
    <citation type="journal article" date="2019" name="BMC Evol. Biol.">
        <title>Comparative genomics of Mycobacterium mucogenicum and Mycobacterium neoaurum clade members emphasizing tRNA and non-coding RNA.</title>
        <authorList>
            <person name="Behra P.R.K."/>
            <person name="Pettersson B.M.F."/>
            <person name="Das S."/>
            <person name="Dasgupta S."/>
            <person name="Kirsebom L.A."/>
        </authorList>
    </citation>
    <scope>NUCLEOTIDE SEQUENCE [LARGE SCALE GENOMIC DNA]</scope>
    <source>
        <strain evidence="2 4">DSM 44124</strain>
    </source>
</reference>
<dbReference type="RefSeq" id="WP_082371088.1">
    <property type="nucleotide sequence ID" value="NZ_ANBS01000001.1"/>
</dbReference>
<dbReference type="EMBL" id="CP062008">
    <property type="protein sequence ID" value="QPG70153.1"/>
    <property type="molecule type" value="Genomic_DNA"/>
</dbReference>
<organism evidence="3">
    <name type="scientific">Mycolicibacterium mucogenicum DSM 44124</name>
    <dbReference type="NCBI Taxonomy" id="1226753"/>
    <lineage>
        <taxon>Bacteria</taxon>
        <taxon>Bacillati</taxon>
        <taxon>Actinomycetota</taxon>
        <taxon>Actinomycetes</taxon>
        <taxon>Mycobacteriales</taxon>
        <taxon>Mycobacteriaceae</taxon>
        <taxon>Mycolicibacterium</taxon>
    </lineage>
</organism>
<feature type="region of interest" description="Disordered" evidence="1">
    <location>
        <begin position="51"/>
        <end position="74"/>
    </location>
</feature>
<evidence type="ECO:0000313" key="3">
    <source>
        <dbReference type="EMBL" id="TLH51593.1"/>
    </source>
</evidence>
<protein>
    <submittedName>
        <fullName evidence="3">Uncharacterized protein</fullName>
    </submittedName>
</protein>